<dbReference type="Proteomes" id="UP000437446">
    <property type="component" value="Unassembled WGS sequence"/>
</dbReference>
<reference evidence="11 12" key="1">
    <citation type="submission" date="2018-08" db="EMBL/GenBank/DDBJ databases">
        <title>A genome reference for cultivated species of the human gut microbiota.</title>
        <authorList>
            <person name="Zou Y."/>
            <person name="Xue W."/>
            <person name="Luo G."/>
        </authorList>
    </citation>
    <scope>NUCLEOTIDE SEQUENCE [LARGE SCALE GENOMIC DNA]</scope>
    <source>
        <strain evidence="10 12">AM16-50</strain>
        <strain evidence="9 13">AM50-15</strain>
        <strain evidence="8 11">OM05-11AA</strain>
    </source>
</reference>
<dbReference type="InterPro" id="IPR014284">
    <property type="entry name" value="RNA_pol_sigma-70_dom"/>
</dbReference>
<dbReference type="Pfam" id="PF04542">
    <property type="entry name" value="Sigma70_r2"/>
    <property type="match status" value="1"/>
</dbReference>
<evidence type="ECO:0000259" key="5">
    <source>
        <dbReference type="Pfam" id="PF04542"/>
    </source>
</evidence>
<dbReference type="EMBL" id="WNCR01000001">
    <property type="protein sequence ID" value="MTU27776.1"/>
    <property type="molecule type" value="Genomic_DNA"/>
</dbReference>
<dbReference type="InterPro" id="IPR013324">
    <property type="entry name" value="RNA_pol_sigma_r3/r4-like"/>
</dbReference>
<protein>
    <submittedName>
        <fullName evidence="10">RNA polymerase sigma-70 factor</fullName>
    </submittedName>
</protein>
<evidence type="ECO:0000313" key="9">
    <source>
        <dbReference type="EMBL" id="RGZ49436.1"/>
    </source>
</evidence>
<dbReference type="InterPro" id="IPR014327">
    <property type="entry name" value="RNA_pol_sigma70_bacteroid"/>
</dbReference>
<evidence type="ECO:0000313" key="8">
    <source>
        <dbReference type="EMBL" id="RGN48515.1"/>
    </source>
</evidence>
<dbReference type="RefSeq" id="WP_005645311.1">
    <property type="nucleotide sequence ID" value="NZ_DAWDXW010000027.1"/>
</dbReference>
<feature type="domain" description="RNA polymerase sigma factor 70 region 4 type 2" evidence="6">
    <location>
        <begin position="127"/>
        <end position="178"/>
    </location>
</feature>
<gene>
    <name evidence="10" type="ORF">DW191_04870</name>
    <name evidence="9" type="ORF">DW986_06620</name>
    <name evidence="8" type="ORF">DXB61_14850</name>
    <name evidence="7" type="ORF">GMD66_00805</name>
</gene>
<evidence type="ECO:0000313" key="7">
    <source>
        <dbReference type="EMBL" id="MTU27776.1"/>
    </source>
</evidence>
<organism evidence="10 12">
    <name type="scientific">Parabacteroides merdae</name>
    <dbReference type="NCBI Taxonomy" id="46503"/>
    <lineage>
        <taxon>Bacteria</taxon>
        <taxon>Pseudomonadati</taxon>
        <taxon>Bacteroidota</taxon>
        <taxon>Bacteroidia</taxon>
        <taxon>Bacteroidales</taxon>
        <taxon>Tannerellaceae</taxon>
        <taxon>Parabacteroides</taxon>
    </lineage>
</organism>
<dbReference type="EMBL" id="QSUP01000023">
    <property type="protein sequence ID" value="RGN48515.1"/>
    <property type="molecule type" value="Genomic_DNA"/>
</dbReference>
<dbReference type="NCBIfam" id="TIGR02985">
    <property type="entry name" value="Sig70_bacteroi1"/>
    <property type="match status" value="1"/>
</dbReference>
<dbReference type="GO" id="GO:0016987">
    <property type="term" value="F:sigma factor activity"/>
    <property type="evidence" value="ECO:0007669"/>
    <property type="project" value="UniProtKB-KW"/>
</dbReference>
<evidence type="ECO:0000256" key="2">
    <source>
        <dbReference type="ARBA" id="ARBA00023015"/>
    </source>
</evidence>
<dbReference type="Proteomes" id="UP000261088">
    <property type="component" value="Unassembled WGS sequence"/>
</dbReference>
<sequence length="198" mass="23511">MNTEYEIIEGLKAGHEEAYKYIYERQYKILCIIAKEYVDDTFTAEMIVSDVIFALWKNRKEIDINLSLRSYLIKAVRNRCLNYLAQLNKREDVRSHIGDLLEKEQIHYEEQHGYPLSSLIEKELDVKIKNCINNLPALTRRIFCLSRFENLKYEEIAQEVNVSVNVVKYHIKSALSHLREELKDYLPLFLLIFFPFGK</sequence>
<dbReference type="EMBL" id="QRKC01000001">
    <property type="protein sequence ID" value="RHH80428.1"/>
    <property type="molecule type" value="Genomic_DNA"/>
</dbReference>
<comment type="similarity">
    <text evidence="1">Belongs to the sigma-70 factor family. ECF subfamily.</text>
</comment>
<dbReference type="Proteomes" id="UP000285173">
    <property type="component" value="Unassembled WGS sequence"/>
</dbReference>
<evidence type="ECO:0000313" key="14">
    <source>
        <dbReference type="Proteomes" id="UP000437446"/>
    </source>
</evidence>
<dbReference type="EMBL" id="QSEF01000007">
    <property type="protein sequence ID" value="RGZ49436.1"/>
    <property type="molecule type" value="Genomic_DNA"/>
</dbReference>
<keyword evidence="3" id="KW-0731">Sigma factor</keyword>
<evidence type="ECO:0000313" key="10">
    <source>
        <dbReference type="EMBL" id="RHH80428.1"/>
    </source>
</evidence>
<keyword evidence="4" id="KW-0804">Transcription</keyword>
<dbReference type="Proteomes" id="UP000283732">
    <property type="component" value="Unassembled WGS sequence"/>
</dbReference>
<dbReference type="Gene3D" id="1.10.1740.10">
    <property type="match status" value="1"/>
</dbReference>
<dbReference type="InterPro" id="IPR036388">
    <property type="entry name" value="WH-like_DNA-bd_sf"/>
</dbReference>
<feature type="domain" description="RNA polymerase sigma-70 region 2" evidence="5">
    <location>
        <begin position="23"/>
        <end position="88"/>
    </location>
</feature>
<name>A0A3R6ECU5_9BACT</name>
<evidence type="ECO:0000256" key="3">
    <source>
        <dbReference type="ARBA" id="ARBA00023082"/>
    </source>
</evidence>
<dbReference type="SUPFAM" id="SSF88659">
    <property type="entry name" value="Sigma3 and sigma4 domains of RNA polymerase sigma factors"/>
    <property type="match status" value="1"/>
</dbReference>
<evidence type="ECO:0000313" key="11">
    <source>
        <dbReference type="Proteomes" id="UP000261088"/>
    </source>
</evidence>
<evidence type="ECO:0000313" key="13">
    <source>
        <dbReference type="Proteomes" id="UP000285173"/>
    </source>
</evidence>
<dbReference type="InterPro" id="IPR007627">
    <property type="entry name" value="RNA_pol_sigma70_r2"/>
</dbReference>
<dbReference type="InterPro" id="IPR013325">
    <property type="entry name" value="RNA_pol_sigma_r2"/>
</dbReference>
<dbReference type="InterPro" id="IPR013249">
    <property type="entry name" value="RNA_pol_sigma70_r4_t2"/>
</dbReference>
<dbReference type="NCBIfam" id="TIGR02937">
    <property type="entry name" value="sigma70-ECF"/>
    <property type="match status" value="1"/>
</dbReference>
<keyword evidence="2" id="KW-0805">Transcription regulation</keyword>
<reference evidence="7 14" key="2">
    <citation type="journal article" date="2019" name="Nat. Med.">
        <title>A library of human gut bacterial isolates paired with longitudinal multiomics data enables mechanistic microbiome research.</title>
        <authorList>
            <person name="Poyet M."/>
            <person name="Groussin M."/>
            <person name="Gibbons S.M."/>
            <person name="Avila-Pacheco J."/>
            <person name="Jiang X."/>
            <person name="Kearney S.M."/>
            <person name="Perrotta A.R."/>
            <person name="Berdy B."/>
            <person name="Zhao S."/>
            <person name="Lieberman T.D."/>
            <person name="Swanson P.K."/>
            <person name="Smith M."/>
            <person name="Roesemann S."/>
            <person name="Alexander J.E."/>
            <person name="Rich S.A."/>
            <person name="Livny J."/>
            <person name="Vlamakis H."/>
            <person name="Clish C."/>
            <person name="Bullock K."/>
            <person name="Deik A."/>
            <person name="Scott J."/>
            <person name="Pierce K.A."/>
            <person name="Xavier R.J."/>
            <person name="Alm E.J."/>
        </authorList>
    </citation>
    <scope>NUCLEOTIDE SEQUENCE [LARGE SCALE GENOMIC DNA]</scope>
    <source>
        <strain evidence="7 14">BIOML-A25</strain>
    </source>
</reference>
<proteinExistence type="inferred from homology"/>
<dbReference type="Gene3D" id="1.10.10.10">
    <property type="entry name" value="Winged helix-like DNA-binding domain superfamily/Winged helix DNA-binding domain"/>
    <property type="match status" value="1"/>
</dbReference>
<dbReference type="PANTHER" id="PTHR43133:SF46">
    <property type="entry name" value="RNA POLYMERASE SIGMA-70 FACTOR ECF SUBFAMILY"/>
    <property type="match status" value="1"/>
</dbReference>
<dbReference type="SUPFAM" id="SSF88946">
    <property type="entry name" value="Sigma2 domain of RNA polymerase sigma factors"/>
    <property type="match status" value="1"/>
</dbReference>
<accession>A0A3R6ECU5</accession>
<dbReference type="PANTHER" id="PTHR43133">
    <property type="entry name" value="RNA POLYMERASE ECF-TYPE SIGMA FACTO"/>
    <property type="match status" value="1"/>
</dbReference>
<evidence type="ECO:0000313" key="12">
    <source>
        <dbReference type="Proteomes" id="UP000283732"/>
    </source>
</evidence>
<dbReference type="GO" id="GO:0006352">
    <property type="term" value="P:DNA-templated transcription initiation"/>
    <property type="evidence" value="ECO:0007669"/>
    <property type="project" value="InterPro"/>
</dbReference>
<dbReference type="Pfam" id="PF08281">
    <property type="entry name" value="Sigma70_r4_2"/>
    <property type="match status" value="1"/>
</dbReference>
<comment type="caution">
    <text evidence="10">The sequence shown here is derived from an EMBL/GenBank/DDBJ whole genome shotgun (WGS) entry which is preliminary data.</text>
</comment>
<dbReference type="AlphaFoldDB" id="A0A3R6ECU5"/>
<evidence type="ECO:0000259" key="6">
    <source>
        <dbReference type="Pfam" id="PF08281"/>
    </source>
</evidence>
<dbReference type="InterPro" id="IPR039425">
    <property type="entry name" value="RNA_pol_sigma-70-like"/>
</dbReference>
<evidence type="ECO:0000256" key="1">
    <source>
        <dbReference type="ARBA" id="ARBA00010641"/>
    </source>
</evidence>
<evidence type="ECO:0000256" key="4">
    <source>
        <dbReference type="ARBA" id="ARBA00023163"/>
    </source>
</evidence>
<dbReference type="GO" id="GO:0003677">
    <property type="term" value="F:DNA binding"/>
    <property type="evidence" value="ECO:0007669"/>
    <property type="project" value="InterPro"/>
</dbReference>